<name>A0A3F3Q448_9EURO</name>
<dbReference type="GeneID" id="38143755"/>
<dbReference type="RefSeq" id="XP_026626975.1">
    <property type="nucleotide sequence ID" value="XM_026775399.1"/>
</dbReference>
<proteinExistence type="predicted"/>
<dbReference type="AlphaFoldDB" id="A0A3F3Q448"/>
<organism evidence="2 3">
    <name type="scientific">Aspergillus welwitschiae</name>
    <dbReference type="NCBI Taxonomy" id="1341132"/>
    <lineage>
        <taxon>Eukaryota</taxon>
        <taxon>Fungi</taxon>
        <taxon>Dikarya</taxon>
        <taxon>Ascomycota</taxon>
        <taxon>Pezizomycotina</taxon>
        <taxon>Eurotiomycetes</taxon>
        <taxon>Eurotiomycetidae</taxon>
        <taxon>Eurotiales</taxon>
        <taxon>Aspergillaceae</taxon>
        <taxon>Aspergillus</taxon>
        <taxon>Aspergillus subgen. Circumdati</taxon>
    </lineage>
</organism>
<feature type="compositionally biased region" description="Polar residues" evidence="1">
    <location>
        <begin position="49"/>
        <end position="66"/>
    </location>
</feature>
<evidence type="ECO:0000256" key="1">
    <source>
        <dbReference type="SAM" id="MobiDB-lite"/>
    </source>
</evidence>
<gene>
    <name evidence="2" type="ORF">BDQ94DRAFT_27975</name>
</gene>
<evidence type="ECO:0000313" key="3">
    <source>
        <dbReference type="Proteomes" id="UP000253729"/>
    </source>
</evidence>
<accession>A0A3F3Q448</accession>
<sequence>MPGRHRRIQRPRSHTKNDPDLFSSLVHPGTWGSSSELSIEGMKGDGNHQFRQSTFGSQRNTQSSISCLRENKMIKKKEKSIQLSPRPLQMAAGALHQG</sequence>
<dbReference type="EMBL" id="KZ852045">
    <property type="protein sequence ID" value="RDH33953.1"/>
    <property type="molecule type" value="Genomic_DNA"/>
</dbReference>
<feature type="region of interest" description="Disordered" evidence="1">
    <location>
        <begin position="79"/>
        <end position="98"/>
    </location>
</feature>
<feature type="region of interest" description="Disordered" evidence="1">
    <location>
        <begin position="1"/>
        <end position="66"/>
    </location>
</feature>
<reference evidence="2 3" key="1">
    <citation type="submission" date="2018-07" db="EMBL/GenBank/DDBJ databases">
        <title>The genomes of Aspergillus section Nigri reveals drivers in fungal speciation.</title>
        <authorList>
            <consortium name="DOE Joint Genome Institute"/>
            <person name="Vesth T.C."/>
            <person name="Nybo J."/>
            <person name="Theobald S."/>
            <person name="Brandl J."/>
            <person name="Frisvad J.C."/>
            <person name="Nielsen K.F."/>
            <person name="Lyhne E.K."/>
            <person name="Kogle M.E."/>
            <person name="Kuo A."/>
            <person name="Riley R."/>
            <person name="Clum A."/>
            <person name="Nolan M."/>
            <person name="Lipzen A."/>
            <person name="Salamov A."/>
            <person name="Henrissat B."/>
            <person name="Wiebenga A."/>
            <person name="De vries R.P."/>
            <person name="Grigoriev I.V."/>
            <person name="Mortensen U.H."/>
            <person name="Andersen M.R."/>
            <person name="Baker S.E."/>
        </authorList>
    </citation>
    <scope>NUCLEOTIDE SEQUENCE [LARGE SCALE GENOMIC DNA]</scope>
    <source>
        <strain evidence="2 3">CBS 139.54b</strain>
    </source>
</reference>
<dbReference type="Proteomes" id="UP000253729">
    <property type="component" value="Unassembled WGS sequence"/>
</dbReference>
<protein>
    <submittedName>
        <fullName evidence="2">Uncharacterized protein</fullName>
    </submittedName>
</protein>
<feature type="compositionally biased region" description="Basic residues" evidence="1">
    <location>
        <begin position="1"/>
        <end position="14"/>
    </location>
</feature>
<evidence type="ECO:0000313" key="2">
    <source>
        <dbReference type="EMBL" id="RDH33953.1"/>
    </source>
</evidence>
<keyword evidence="3" id="KW-1185">Reference proteome</keyword>